<gene>
    <name evidence="12" type="ORF">HF852_03220</name>
</gene>
<organism evidence="12 13">
    <name type="scientific">Corynebacterium xerosis</name>
    <dbReference type="NCBI Taxonomy" id="1725"/>
    <lineage>
        <taxon>Bacteria</taxon>
        <taxon>Bacillati</taxon>
        <taxon>Actinomycetota</taxon>
        <taxon>Actinomycetes</taxon>
        <taxon>Mycobacteriales</taxon>
        <taxon>Corynebacteriaceae</taxon>
        <taxon>Corynebacterium</taxon>
    </lineage>
</organism>
<evidence type="ECO:0000256" key="2">
    <source>
        <dbReference type="ARBA" id="ARBA00009347"/>
    </source>
</evidence>
<reference evidence="12 13" key="1">
    <citation type="submission" date="2020-04" db="EMBL/GenBank/DDBJ databases">
        <authorList>
            <person name="Hitch T.C.A."/>
            <person name="Wylensek D."/>
            <person name="Clavel T."/>
        </authorList>
    </citation>
    <scope>NUCLEOTIDE SEQUENCE [LARGE SCALE GENOMIC DNA]</scope>
    <source>
        <strain evidence="12 13">BL-383-APC-2I</strain>
    </source>
</reference>
<evidence type="ECO:0000313" key="12">
    <source>
        <dbReference type="EMBL" id="NMF08625.1"/>
    </source>
</evidence>
<keyword evidence="5 8" id="KW-0560">Oxidoreductase</keyword>
<dbReference type="InterPro" id="IPR009100">
    <property type="entry name" value="AcylCoA_DH/oxidase_NM_dom_sf"/>
</dbReference>
<comment type="cofactor">
    <cofactor evidence="1 8">
        <name>FAD</name>
        <dbReference type="ChEBI" id="CHEBI:57692"/>
    </cofactor>
</comment>
<dbReference type="InterPro" id="IPR046373">
    <property type="entry name" value="Acyl-CoA_Oxase/DH_mid-dom_sf"/>
</dbReference>
<feature type="domain" description="Acyl-CoA oxidase/dehydrogenase middle" evidence="10">
    <location>
        <begin position="128"/>
        <end position="222"/>
    </location>
</feature>
<evidence type="ECO:0000259" key="11">
    <source>
        <dbReference type="Pfam" id="PF02771"/>
    </source>
</evidence>
<dbReference type="InterPro" id="IPR006091">
    <property type="entry name" value="Acyl-CoA_Oxase/DH_mid-dom"/>
</dbReference>
<dbReference type="SUPFAM" id="SSF47203">
    <property type="entry name" value="Acyl-CoA dehydrogenase C-terminal domain-like"/>
    <property type="match status" value="1"/>
</dbReference>
<dbReference type="FunFam" id="1.20.140.10:FF:000004">
    <property type="entry name" value="Acyl-CoA dehydrogenase FadE25"/>
    <property type="match status" value="1"/>
</dbReference>
<dbReference type="Pfam" id="PF00441">
    <property type="entry name" value="Acyl-CoA_dh_1"/>
    <property type="match status" value="1"/>
</dbReference>
<dbReference type="PROSITE" id="PS00072">
    <property type="entry name" value="ACYL_COA_DH_1"/>
    <property type="match status" value="1"/>
</dbReference>
<proteinExistence type="inferred from homology"/>
<feature type="domain" description="Acyl-CoA dehydrogenase/oxidase C-terminal" evidence="9">
    <location>
        <begin position="234"/>
        <end position="387"/>
    </location>
</feature>
<evidence type="ECO:0000256" key="7">
    <source>
        <dbReference type="ARBA" id="ARBA00071575"/>
    </source>
</evidence>
<feature type="domain" description="Acyl-CoA dehydrogenase/oxidase N-terminal" evidence="11">
    <location>
        <begin position="14"/>
        <end position="124"/>
    </location>
</feature>
<accession>A0A0M2XJE0</accession>
<sequence length="396" mass="42469">MALTPGFDLFQLPEEHQELRAVIRDLAEKEIAPHAADVDENERFPQEALDALNAAGFNAIHVPEEYGGQGADSVAATIVIEEIARVCGSASLIPAVNKLGTMGLILKGSEELKQQVLPDIANGEMASYALTERGAGSDAGAMKTRAVRDGDDWVLNGSKCFITNGGKSLWYTVMAVTDPEKGANGISAFMVRSDDEGFRVGGLEKKMGIKGSPTAELYFEDCRIPGDRIIGEEGTGFKTALETLDHTRPTIGAQALGLAQGAYDYAVGYVLEREQFGKPISAFQNTQFMLADMRMKIEAARLMVYTAAANAERGSADGGSKLGLMAAAAKTYASDIAMEVTTDAVQLLGGYGFTRDFPVERMMRDAKITQIYEGTNQICRMVAGRQVLAEGKAAKR</sequence>
<comment type="catalytic activity">
    <reaction evidence="6">
        <text>a 2,3-saturated acyl-CoA + A = a 2,3-dehydroacyl-CoA + AH2</text>
        <dbReference type="Rhea" id="RHEA:48608"/>
        <dbReference type="ChEBI" id="CHEBI:13193"/>
        <dbReference type="ChEBI" id="CHEBI:17499"/>
        <dbReference type="ChEBI" id="CHEBI:60015"/>
        <dbReference type="ChEBI" id="CHEBI:65111"/>
    </reaction>
</comment>
<dbReference type="GeneID" id="95320782"/>
<dbReference type="Pfam" id="PF02771">
    <property type="entry name" value="Acyl-CoA_dh_N"/>
    <property type="match status" value="1"/>
</dbReference>
<evidence type="ECO:0000259" key="10">
    <source>
        <dbReference type="Pfam" id="PF02770"/>
    </source>
</evidence>
<evidence type="ECO:0000256" key="8">
    <source>
        <dbReference type="RuleBase" id="RU362125"/>
    </source>
</evidence>
<keyword evidence="3 8" id="KW-0285">Flavoprotein</keyword>
<dbReference type="RefSeq" id="WP_046650288.1">
    <property type="nucleotide sequence ID" value="NZ_CP032788.1"/>
</dbReference>
<dbReference type="PIRSF" id="PIRSF016578">
    <property type="entry name" value="HsaA"/>
    <property type="match status" value="1"/>
</dbReference>
<evidence type="ECO:0000256" key="4">
    <source>
        <dbReference type="ARBA" id="ARBA00022827"/>
    </source>
</evidence>
<dbReference type="EMBL" id="JABAGA010000001">
    <property type="protein sequence ID" value="NMF08625.1"/>
    <property type="molecule type" value="Genomic_DNA"/>
</dbReference>
<dbReference type="FunFam" id="2.40.110.10:FF:000001">
    <property type="entry name" value="Acyl-CoA dehydrogenase, mitochondrial"/>
    <property type="match status" value="1"/>
</dbReference>
<comment type="caution">
    <text evidence="12">The sequence shown here is derived from an EMBL/GenBank/DDBJ whole genome shotgun (WGS) entry which is preliminary data.</text>
</comment>
<evidence type="ECO:0000313" key="13">
    <source>
        <dbReference type="Proteomes" id="UP000589552"/>
    </source>
</evidence>
<evidence type="ECO:0000256" key="5">
    <source>
        <dbReference type="ARBA" id="ARBA00023002"/>
    </source>
</evidence>
<dbReference type="PANTHER" id="PTHR43884">
    <property type="entry name" value="ACYL-COA DEHYDROGENASE"/>
    <property type="match status" value="1"/>
</dbReference>
<evidence type="ECO:0000256" key="1">
    <source>
        <dbReference type="ARBA" id="ARBA00001974"/>
    </source>
</evidence>
<dbReference type="InterPro" id="IPR036250">
    <property type="entry name" value="AcylCo_DH-like_C"/>
</dbReference>
<dbReference type="GO" id="GO:0050660">
    <property type="term" value="F:flavin adenine dinucleotide binding"/>
    <property type="evidence" value="ECO:0007669"/>
    <property type="project" value="InterPro"/>
</dbReference>
<dbReference type="Gene3D" id="2.40.110.10">
    <property type="entry name" value="Butyryl-CoA Dehydrogenase, subunit A, domain 2"/>
    <property type="match status" value="1"/>
</dbReference>
<dbReference type="InterPro" id="IPR013786">
    <property type="entry name" value="AcylCoA_DH/ox_N"/>
</dbReference>
<evidence type="ECO:0000259" key="9">
    <source>
        <dbReference type="Pfam" id="PF00441"/>
    </source>
</evidence>
<keyword evidence="4 8" id="KW-0274">FAD</keyword>
<evidence type="ECO:0000256" key="6">
    <source>
        <dbReference type="ARBA" id="ARBA00052546"/>
    </source>
</evidence>
<dbReference type="FunFam" id="1.10.540.10:FF:000023">
    <property type="entry name" value="Acyl-CoA dehydrogenase FadE25"/>
    <property type="match status" value="1"/>
</dbReference>
<evidence type="ECO:0000256" key="3">
    <source>
        <dbReference type="ARBA" id="ARBA00022630"/>
    </source>
</evidence>
<dbReference type="OrthoDB" id="8876745at2"/>
<dbReference type="Gene3D" id="1.20.140.10">
    <property type="entry name" value="Butyryl-CoA Dehydrogenase, subunit A, domain 3"/>
    <property type="match status" value="1"/>
</dbReference>
<dbReference type="SUPFAM" id="SSF56645">
    <property type="entry name" value="Acyl-CoA dehydrogenase NM domain-like"/>
    <property type="match status" value="1"/>
</dbReference>
<dbReference type="PROSITE" id="PS00073">
    <property type="entry name" value="ACYL_COA_DH_2"/>
    <property type="match status" value="1"/>
</dbReference>
<protein>
    <recommendedName>
        <fullName evidence="7">Probable acyl-CoA dehydrogenase fadE25</fullName>
    </recommendedName>
</protein>
<dbReference type="GO" id="GO:0003995">
    <property type="term" value="F:acyl-CoA dehydrogenase activity"/>
    <property type="evidence" value="ECO:0007669"/>
    <property type="project" value="InterPro"/>
</dbReference>
<comment type="similarity">
    <text evidence="2 8">Belongs to the acyl-CoA dehydrogenase family.</text>
</comment>
<dbReference type="Pfam" id="PF02770">
    <property type="entry name" value="Acyl-CoA_dh_M"/>
    <property type="match status" value="1"/>
</dbReference>
<dbReference type="AlphaFoldDB" id="A0A0M2XJE0"/>
<dbReference type="InterPro" id="IPR009075">
    <property type="entry name" value="AcylCo_DH/oxidase_C"/>
</dbReference>
<dbReference type="Proteomes" id="UP000589552">
    <property type="component" value="Unassembled WGS sequence"/>
</dbReference>
<dbReference type="InterPro" id="IPR037069">
    <property type="entry name" value="AcylCoA_DH/ox_N_sf"/>
</dbReference>
<dbReference type="PANTHER" id="PTHR43884:SF12">
    <property type="entry name" value="ISOVALERYL-COA DEHYDROGENASE, MITOCHONDRIAL-RELATED"/>
    <property type="match status" value="1"/>
</dbReference>
<dbReference type="Gene3D" id="1.10.540.10">
    <property type="entry name" value="Acyl-CoA dehydrogenase/oxidase, N-terminal domain"/>
    <property type="match status" value="1"/>
</dbReference>
<dbReference type="InterPro" id="IPR006089">
    <property type="entry name" value="Acyl-CoA_DH_CS"/>
</dbReference>
<name>A0A0M2XJE0_9CORY</name>